<dbReference type="Proteomes" id="UP000783213">
    <property type="component" value="Unassembled WGS sequence"/>
</dbReference>
<evidence type="ECO:0008006" key="5">
    <source>
        <dbReference type="Google" id="ProtNLM"/>
    </source>
</evidence>
<feature type="compositionally biased region" description="Basic and acidic residues" evidence="2">
    <location>
        <begin position="496"/>
        <end position="506"/>
    </location>
</feature>
<keyword evidence="1" id="KW-0175">Coiled coil</keyword>
<dbReference type="PANTHER" id="PTHR31027:SF2">
    <property type="entry name" value="LEBERCILIN DOMAIN-CONTAINING PROTEIN"/>
    <property type="match status" value="1"/>
</dbReference>
<comment type="caution">
    <text evidence="3">The sequence shown here is derived from an EMBL/GenBank/DDBJ whole genome shotgun (WGS) entry which is preliminary data.</text>
</comment>
<feature type="compositionally biased region" description="Basic and acidic residues" evidence="2">
    <location>
        <begin position="12"/>
        <end position="48"/>
    </location>
</feature>
<feature type="compositionally biased region" description="Basic and acidic residues" evidence="2">
    <location>
        <begin position="274"/>
        <end position="289"/>
    </location>
</feature>
<sequence>MADTKSSPPATKVDEGAKKDVQTRPVKPDEAAFKAKLAQAEKDHKQSQEKAAAAKAKLDVAQPNKNKNKDSPAAKRRNDLISQLKEIKEQQGAGKAGRLQVFDQIKKIDEQIKAKVNEQKVAKGKVGFKNVDELDREIDRLQKQVDAATMKIVDERKTLTEISNLRKQRKGFAGFDDTEKSIEALKAKRKNLQDSLDDPESKALSEKYSKLQGELDILKAEQDDAFKNFGALKAEKDRLQAEQQEKWLALRQIKDDHYQAVRAASNYDYNQRQKARERSKLEWEKKQTEAKKERAQKMLAEASDPAYLDEIRNAESVLRYLDPTYTTTKAPLQAPSGLEAAAGRTVDDSGLKGTRVLKKEDREEDFMKGTGGKKGKKGNKRNAAATSTPASTKYSCPPAVMEDLTKMGIDPPFSAADVPAVTEKVKAKLAHWKEDQAAQTKRNIEKAQKEVEKLEAEESGAATPASETPATNGHGHGETKATAGADEGGSVANEVELIKEGEKDAAADATAAAKEDAEETS</sequence>
<organism evidence="3 4">
    <name type="scientific">Botrytis deweyae</name>
    <dbReference type="NCBI Taxonomy" id="2478750"/>
    <lineage>
        <taxon>Eukaryota</taxon>
        <taxon>Fungi</taxon>
        <taxon>Dikarya</taxon>
        <taxon>Ascomycota</taxon>
        <taxon>Pezizomycotina</taxon>
        <taxon>Leotiomycetes</taxon>
        <taxon>Helotiales</taxon>
        <taxon>Sclerotiniaceae</taxon>
        <taxon>Botrytis</taxon>
    </lineage>
</organism>
<gene>
    <name evidence="3" type="ORF">EAE98_007527</name>
</gene>
<protein>
    <recommendedName>
        <fullName evidence="5">Nuclear segregation protein</fullName>
    </recommendedName>
</protein>
<dbReference type="EMBL" id="RCSX01000018">
    <property type="protein sequence ID" value="KAF7923709.1"/>
    <property type="molecule type" value="Genomic_DNA"/>
</dbReference>
<feature type="region of interest" description="Disordered" evidence="2">
    <location>
        <begin position="269"/>
        <end position="289"/>
    </location>
</feature>
<feature type="region of interest" description="Disordered" evidence="2">
    <location>
        <begin position="433"/>
        <end position="521"/>
    </location>
</feature>
<feature type="region of interest" description="Disordered" evidence="2">
    <location>
        <begin position="1"/>
        <end position="77"/>
    </location>
</feature>
<dbReference type="GeneID" id="62234300"/>
<feature type="compositionally biased region" description="Basic and acidic residues" evidence="2">
    <location>
        <begin position="433"/>
        <end position="456"/>
    </location>
</feature>
<proteinExistence type="predicted"/>
<keyword evidence="4" id="KW-1185">Reference proteome</keyword>
<name>A0ABQ7IGJ2_9HELO</name>
<evidence type="ECO:0000313" key="4">
    <source>
        <dbReference type="Proteomes" id="UP000783213"/>
    </source>
</evidence>
<evidence type="ECO:0000256" key="2">
    <source>
        <dbReference type="SAM" id="MobiDB-lite"/>
    </source>
</evidence>
<dbReference type="RefSeq" id="XP_038808328.1">
    <property type="nucleotide sequence ID" value="XM_038955150.1"/>
</dbReference>
<feature type="coiled-coil region" evidence="1">
    <location>
        <begin position="131"/>
        <end position="221"/>
    </location>
</feature>
<feature type="region of interest" description="Disordered" evidence="2">
    <location>
        <begin position="328"/>
        <end position="396"/>
    </location>
</feature>
<reference evidence="3 4" key="1">
    <citation type="journal article" date="2020" name="Genome Biol. Evol.">
        <title>Comparative genomics of Sclerotiniaceae.</title>
        <authorList>
            <person name="Valero Jimenez C.A."/>
            <person name="Steentjes M."/>
            <person name="Scholten O.E."/>
            <person name="Van Kan J.A.L."/>
        </authorList>
    </citation>
    <scope>NUCLEOTIDE SEQUENCE [LARGE SCALE GENOMIC DNA]</scope>
    <source>
        <strain evidence="3 4">B1</strain>
    </source>
</reference>
<evidence type="ECO:0000313" key="3">
    <source>
        <dbReference type="EMBL" id="KAF7923709.1"/>
    </source>
</evidence>
<dbReference type="InterPro" id="IPR039604">
    <property type="entry name" value="Bfr1"/>
</dbReference>
<feature type="compositionally biased region" description="Basic residues" evidence="2">
    <location>
        <begin position="371"/>
        <end position="380"/>
    </location>
</feature>
<accession>A0ABQ7IGJ2</accession>
<feature type="compositionally biased region" description="Polar residues" evidence="2">
    <location>
        <begin position="384"/>
        <end position="394"/>
    </location>
</feature>
<evidence type="ECO:0000256" key="1">
    <source>
        <dbReference type="SAM" id="Coils"/>
    </source>
</evidence>
<feature type="compositionally biased region" description="Basic and acidic residues" evidence="2">
    <location>
        <begin position="67"/>
        <end position="77"/>
    </location>
</feature>
<dbReference type="PANTHER" id="PTHR31027">
    <property type="entry name" value="NUCLEAR SEGREGATION PROTEIN BFR1"/>
    <property type="match status" value="1"/>
</dbReference>
<feature type="compositionally biased region" description="Basic and acidic residues" evidence="2">
    <location>
        <begin position="357"/>
        <end position="367"/>
    </location>
</feature>